<dbReference type="CDD" id="cd03784">
    <property type="entry name" value="GT1_Gtf-like"/>
    <property type="match status" value="1"/>
</dbReference>
<evidence type="ECO:0000256" key="1">
    <source>
        <dbReference type="ARBA" id="ARBA00009995"/>
    </source>
</evidence>
<dbReference type="EMBL" id="RWGY01000039">
    <property type="protein sequence ID" value="TVU08037.1"/>
    <property type="molecule type" value="Genomic_DNA"/>
</dbReference>
<accession>A0A5J9T9W3</accession>
<dbReference type="Gene3D" id="3.40.50.2000">
    <property type="entry name" value="Glycogen Phosphorylase B"/>
    <property type="match status" value="2"/>
</dbReference>
<dbReference type="OrthoDB" id="5835829at2759"/>
<dbReference type="InterPro" id="IPR002213">
    <property type="entry name" value="UDP_glucos_trans"/>
</dbReference>
<feature type="region of interest" description="Disordered" evidence="4">
    <location>
        <begin position="1"/>
        <end position="31"/>
    </location>
</feature>
<feature type="non-terminal residue" evidence="5">
    <location>
        <position position="1"/>
    </location>
</feature>
<dbReference type="GO" id="GO:0080044">
    <property type="term" value="F:quercetin 7-O-glucosyltransferase activity"/>
    <property type="evidence" value="ECO:0007669"/>
    <property type="project" value="TreeGrafter"/>
</dbReference>
<dbReference type="PANTHER" id="PTHR11926">
    <property type="entry name" value="GLUCOSYL/GLUCURONOSYL TRANSFERASES"/>
    <property type="match status" value="1"/>
</dbReference>
<proteinExistence type="inferred from homology"/>
<organism evidence="5 6">
    <name type="scientific">Eragrostis curvula</name>
    <name type="common">weeping love grass</name>
    <dbReference type="NCBI Taxonomy" id="38414"/>
    <lineage>
        <taxon>Eukaryota</taxon>
        <taxon>Viridiplantae</taxon>
        <taxon>Streptophyta</taxon>
        <taxon>Embryophyta</taxon>
        <taxon>Tracheophyta</taxon>
        <taxon>Spermatophyta</taxon>
        <taxon>Magnoliopsida</taxon>
        <taxon>Liliopsida</taxon>
        <taxon>Poales</taxon>
        <taxon>Poaceae</taxon>
        <taxon>PACMAD clade</taxon>
        <taxon>Chloridoideae</taxon>
        <taxon>Eragrostideae</taxon>
        <taxon>Eragrostidinae</taxon>
        <taxon>Eragrostis</taxon>
    </lineage>
</organism>
<keyword evidence="3" id="KW-0328">Glycosyltransferase</keyword>
<evidence type="ECO:0000256" key="4">
    <source>
        <dbReference type="SAM" id="MobiDB-lite"/>
    </source>
</evidence>
<evidence type="ECO:0000313" key="5">
    <source>
        <dbReference type="EMBL" id="TVU08037.1"/>
    </source>
</evidence>
<sequence length="237" mass="25535">LRPADRIATDHPLTGSCTSSSSRPTESPPQQQQHFLFVTNPMQGHINPVRRLAARVLGSTPGARVTFSTAVSGHRRMFPDLTSPDDEAVDAAGVLHVPYSDEHEPKGLVVEWCDQVRVLSHPAVGCFVTHCGWNSTLESVTRGVPMVAVPQWTDQPTVAWLVEARMGAGVRARVDGEGVVERRELQRCVETVMGDGNAAAVIREQAALWKEWAGEAVAFGGTSEMNLCAFASLPSSA</sequence>
<reference evidence="5 6" key="1">
    <citation type="journal article" date="2019" name="Sci. Rep.">
        <title>A high-quality genome of Eragrostis curvula grass provides insights into Poaceae evolution and supports new strategies to enhance forage quality.</title>
        <authorList>
            <person name="Carballo J."/>
            <person name="Santos B.A.C.M."/>
            <person name="Zappacosta D."/>
            <person name="Garbus I."/>
            <person name="Selva J.P."/>
            <person name="Gallo C.A."/>
            <person name="Diaz A."/>
            <person name="Albertini E."/>
            <person name="Caccamo M."/>
            <person name="Echenique V."/>
        </authorList>
    </citation>
    <scope>NUCLEOTIDE SEQUENCE [LARGE SCALE GENOMIC DNA]</scope>
    <source>
        <strain evidence="6">cv. Victoria</strain>
        <tissue evidence="5">Leaf</tissue>
    </source>
</reference>
<dbReference type="GO" id="GO:0080043">
    <property type="term" value="F:quercetin 3-O-glucosyltransferase activity"/>
    <property type="evidence" value="ECO:0007669"/>
    <property type="project" value="TreeGrafter"/>
</dbReference>
<dbReference type="PROSITE" id="PS00375">
    <property type="entry name" value="UDPGT"/>
    <property type="match status" value="1"/>
</dbReference>
<dbReference type="AlphaFoldDB" id="A0A5J9T9W3"/>
<gene>
    <name evidence="5" type="ORF">EJB05_41421</name>
</gene>
<comment type="caution">
    <text evidence="5">The sequence shown here is derived from an EMBL/GenBank/DDBJ whole genome shotgun (WGS) entry which is preliminary data.</text>
</comment>
<protein>
    <submittedName>
        <fullName evidence="5">Uncharacterized protein</fullName>
    </submittedName>
</protein>
<evidence type="ECO:0000313" key="6">
    <source>
        <dbReference type="Proteomes" id="UP000324897"/>
    </source>
</evidence>
<dbReference type="Proteomes" id="UP000324897">
    <property type="component" value="Chromosome 3"/>
</dbReference>
<feature type="compositionally biased region" description="Low complexity" evidence="4">
    <location>
        <begin position="12"/>
        <end position="31"/>
    </location>
</feature>
<evidence type="ECO:0000256" key="3">
    <source>
        <dbReference type="RuleBase" id="RU003718"/>
    </source>
</evidence>
<keyword evidence="2 3" id="KW-0808">Transferase</keyword>
<evidence type="ECO:0000256" key="2">
    <source>
        <dbReference type="ARBA" id="ARBA00022679"/>
    </source>
</evidence>
<dbReference type="InterPro" id="IPR035595">
    <property type="entry name" value="UDP_glycos_trans_CS"/>
</dbReference>
<keyword evidence="6" id="KW-1185">Reference proteome</keyword>
<dbReference type="PANTHER" id="PTHR11926:SF1505">
    <property type="entry name" value="GLYCOSYLTRANSFERASE"/>
    <property type="match status" value="1"/>
</dbReference>
<name>A0A5J9T9W3_9POAL</name>
<dbReference type="Pfam" id="PF00201">
    <property type="entry name" value="UDPGT"/>
    <property type="match status" value="1"/>
</dbReference>
<dbReference type="SUPFAM" id="SSF53756">
    <property type="entry name" value="UDP-Glycosyltransferase/glycogen phosphorylase"/>
    <property type="match status" value="2"/>
</dbReference>
<comment type="similarity">
    <text evidence="1 3">Belongs to the UDP-glycosyltransferase family.</text>
</comment>